<reference evidence="2 3" key="1">
    <citation type="submission" date="2013-12" db="EMBL/GenBank/DDBJ databases">
        <authorList>
            <consortium name="DOE Joint Genome Institute"/>
            <person name="Eisen J."/>
            <person name="Huntemann M."/>
            <person name="Han J."/>
            <person name="Chen A."/>
            <person name="Kyrpides N."/>
            <person name="Mavromatis K."/>
            <person name="Markowitz V."/>
            <person name="Palaniappan K."/>
            <person name="Ivanova N."/>
            <person name="Schaumberg A."/>
            <person name="Pati A."/>
            <person name="Liolios K."/>
            <person name="Nordberg H.P."/>
            <person name="Cantor M.N."/>
            <person name="Hua S.X."/>
            <person name="Woyke T."/>
        </authorList>
    </citation>
    <scope>NUCLEOTIDE SEQUENCE [LARGE SCALE GENOMIC DNA]</scope>
    <source>
        <strain evidence="3">DSM 19437</strain>
    </source>
</reference>
<evidence type="ECO:0000256" key="1">
    <source>
        <dbReference type="SAM" id="MobiDB-lite"/>
    </source>
</evidence>
<dbReference type="eggNOG" id="COG1589">
    <property type="taxonomic scope" value="Bacteria"/>
</dbReference>
<feature type="compositionally biased region" description="Basic residues" evidence="1">
    <location>
        <begin position="369"/>
        <end position="378"/>
    </location>
</feature>
<evidence type="ECO:0000313" key="3">
    <source>
        <dbReference type="Proteomes" id="UP000003586"/>
    </source>
</evidence>
<protein>
    <recommendedName>
        <fullName evidence="4">Cell division protein FtsQ</fullName>
    </recommendedName>
</protein>
<organism evidence="2 3">
    <name type="scientific">Niabella soli DSM 19437</name>
    <dbReference type="NCBI Taxonomy" id="929713"/>
    <lineage>
        <taxon>Bacteria</taxon>
        <taxon>Pseudomonadati</taxon>
        <taxon>Bacteroidota</taxon>
        <taxon>Chitinophagia</taxon>
        <taxon>Chitinophagales</taxon>
        <taxon>Chitinophagaceae</taxon>
        <taxon>Niabella</taxon>
    </lineage>
</organism>
<sequence>MWLGVGIIMFTIVAAAMRVQDDSVCAGYDINIKGAGGGGSLFTSEAQIIKLLKEAAHGDIKGERKSGFNLPGIEDLLEQSSWVYNAELYFDNKDILRVNVTERRPLARVFTAGGQSFYIDEAGKQIPLSDKVSLDVPVFTGYPNNKIMKASDSSLLENMIAAASFINNDSFWVAQVSQIDIHPDGKDRWDMQMIPVVGNHRVDLGDGSEIASKFHRLYLFYDQVLKRTGFDKYKTVEVQYNGQVVGVKGTYTKLDSIQLRKNIEQLLQQSRKANDLIEVAPAVAGVKRIEVDTAAEAKLVYGQPLNDDGLDTLDLMPVGDKSQVSASEAVAAPPVVVPAGQPLKNAEEGKEVVKKTAPKRSEEKEPVHKKTAPAKKAVKQAPARVTNTKEAHKKPAEKKVVAKSAHTTAKKPAVKPNATRKEHSAKPATGKGTSNKKDVKKPVAKPAADKKKTTKKNTD</sequence>
<accession>W0F4X2</accession>
<dbReference type="AlphaFoldDB" id="W0F4X2"/>
<feature type="compositionally biased region" description="Basic and acidic residues" evidence="1">
    <location>
        <begin position="387"/>
        <end position="400"/>
    </location>
</feature>
<name>W0F4X2_9BACT</name>
<keyword evidence="3" id="KW-1185">Reference proteome</keyword>
<evidence type="ECO:0000313" key="2">
    <source>
        <dbReference type="EMBL" id="AHF18057.1"/>
    </source>
</evidence>
<evidence type="ECO:0008006" key="4">
    <source>
        <dbReference type="Google" id="ProtNLM"/>
    </source>
</evidence>
<dbReference type="KEGG" id="nso:NIASO_19600"/>
<dbReference type="STRING" id="929713.NIASO_19600"/>
<feature type="compositionally biased region" description="Basic and acidic residues" evidence="1">
    <location>
        <begin position="435"/>
        <end position="459"/>
    </location>
</feature>
<dbReference type="Proteomes" id="UP000003586">
    <property type="component" value="Chromosome"/>
</dbReference>
<dbReference type="EMBL" id="CP007035">
    <property type="protein sequence ID" value="AHF18057.1"/>
    <property type="molecule type" value="Genomic_DNA"/>
</dbReference>
<feature type="region of interest" description="Disordered" evidence="1">
    <location>
        <begin position="339"/>
        <end position="459"/>
    </location>
</feature>
<feature type="compositionally biased region" description="Basic and acidic residues" evidence="1">
    <location>
        <begin position="345"/>
        <end position="368"/>
    </location>
</feature>
<proteinExistence type="predicted"/>
<dbReference type="HOGENOM" id="CLU_595576_0_0_10"/>
<gene>
    <name evidence="2" type="ORF">NIASO_19600</name>
</gene>